<evidence type="ECO:0000256" key="1">
    <source>
        <dbReference type="SAM" id="MobiDB-lite"/>
    </source>
</evidence>
<comment type="caution">
    <text evidence="2">The sequence shown here is derived from an EMBL/GenBank/DDBJ whole genome shotgun (WGS) entry which is preliminary data.</text>
</comment>
<organism evidence="2 3">
    <name type="scientific">Sphaerochaeta halotolerans</name>
    <dbReference type="NCBI Taxonomy" id="2293840"/>
    <lineage>
        <taxon>Bacteria</taxon>
        <taxon>Pseudomonadati</taxon>
        <taxon>Spirochaetota</taxon>
        <taxon>Spirochaetia</taxon>
        <taxon>Spirochaetales</taxon>
        <taxon>Sphaerochaetaceae</taxon>
        <taxon>Sphaerochaeta</taxon>
    </lineage>
</organism>
<evidence type="ECO:0000313" key="2">
    <source>
        <dbReference type="EMBL" id="RFU94212.1"/>
    </source>
</evidence>
<gene>
    <name evidence="2" type="ORF">DYP60_10515</name>
</gene>
<reference evidence="2 3" key="2">
    <citation type="submission" date="2018-09" db="EMBL/GenBank/DDBJ databases">
        <title>Genome of Sphaerochaeta halotolerans strain 4-11.</title>
        <authorList>
            <person name="Nazina T.N."/>
            <person name="Sokolova D.S."/>
        </authorList>
    </citation>
    <scope>NUCLEOTIDE SEQUENCE [LARGE SCALE GENOMIC DNA]</scope>
    <source>
        <strain evidence="2 3">4-11</strain>
    </source>
</reference>
<accession>A0A372MEL1</accession>
<dbReference type="EMBL" id="QUWK01000011">
    <property type="protein sequence ID" value="RFU94212.1"/>
    <property type="molecule type" value="Genomic_DNA"/>
</dbReference>
<dbReference type="AlphaFoldDB" id="A0A372MEL1"/>
<proteinExistence type="predicted"/>
<keyword evidence="3" id="KW-1185">Reference proteome</keyword>
<sequence>MVVPQQIQRGWYRHSPTEREERNQKEGSSLGRVPGKQGEIPRPLGRKRRQRLLSPGLALRY</sequence>
<dbReference type="Proteomes" id="UP000264002">
    <property type="component" value="Unassembled WGS sequence"/>
</dbReference>
<name>A0A372MEL1_9SPIR</name>
<reference evidence="3" key="1">
    <citation type="submission" date="2018-08" db="EMBL/GenBank/DDBJ databases">
        <authorList>
            <person name="Grouzdev D.S."/>
            <person name="Krutkina M.S."/>
        </authorList>
    </citation>
    <scope>NUCLEOTIDE SEQUENCE [LARGE SCALE GENOMIC DNA]</scope>
    <source>
        <strain evidence="3">4-11</strain>
    </source>
</reference>
<evidence type="ECO:0000313" key="3">
    <source>
        <dbReference type="Proteomes" id="UP000264002"/>
    </source>
</evidence>
<protein>
    <submittedName>
        <fullName evidence="2">Uncharacterized protein</fullName>
    </submittedName>
</protein>
<feature type="compositionally biased region" description="Basic and acidic residues" evidence="1">
    <location>
        <begin position="15"/>
        <end position="25"/>
    </location>
</feature>
<feature type="region of interest" description="Disordered" evidence="1">
    <location>
        <begin position="1"/>
        <end position="61"/>
    </location>
</feature>